<dbReference type="InterPro" id="IPR015017">
    <property type="entry name" value="DUF1904"/>
</dbReference>
<evidence type="ECO:0000313" key="2">
    <source>
        <dbReference type="Proteomes" id="UP001195963"/>
    </source>
</evidence>
<evidence type="ECO:0000313" key="1">
    <source>
        <dbReference type="EMBL" id="MBW8186293.1"/>
    </source>
</evidence>
<sequence length="110" mass="12586">MPHIRLRGLPEAAVIDLSRTLLHDLAKICNVDQQAFTLDWVSSVSYRDGMKDLSTTQVEVLWFPKDPNTHQMVESAIREAIKNAYPELQNLSVIFIALDPSTYFRNGEHF</sequence>
<gene>
    <name evidence="1" type="ORF">K0625_21965</name>
</gene>
<protein>
    <submittedName>
        <fullName evidence="1">DUF1904 domain-containing protein</fullName>
    </submittedName>
</protein>
<dbReference type="Pfam" id="PF08921">
    <property type="entry name" value="DUF1904"/>
    <property type="match status" value="1"/>
</dbReference>
<keyword evidence="2" id="KW-1185">Reference proteome</keyword>
<organism evidence="1 2">
    <name type="scientific">Shewanella nanhaiensis</name>
    <dbReference type="NCBI Taxonomy" id="2864872"/>
    <lineage>
        <taxon>Bacteria</taxon>
        <taxon>Pseudomonadati</taxon>
        <taxon>Pseudomonadota</taxon>
        <taxon>Gammaproteobacteria</taxon>
        <taxon>Alteromonadales</taxon>
        <taxon>Shewanellaceae</taxon>
        <taxon>Shewanella</taxon>
    </lineage>
</organism>
<dbReference type="InterPro" id="IPR014347">
    <property type="entry name" value="Tautomerase/MIF_sf"/>
</dbReference>
<dbReference type="SUPFAM" id="SSF55331">
    <property type="entry name" value="Tautomerase/MIF"/>
    <property type="match status" value="1"/>
</dbReference>
<name>A0ABS7E9C1_9GAMM</name>
<reference evidence="1 2" key="1">
    <citation type="submission" date="2021-07" db="EMBL/GenBank/DDBJ databases">
        <title>Shewanella sp. nov, isolated from SCS.</title>
        <authorList>
            <person name="Cao W.R."/>
        </authorList>
    </citation>
    <scope>NUCLEOTIDE SEQUENCE [LARGE SCALE GENOMIC DNA]</scope>
    <source>
        <strain evidence="1 2">NR704-98</strain>
    </source>
</reference>
<dbReference type="Proteomes" id="UP001195963">
    <property type="component" value="Unassembled WGS sequence"/>
</dbReference>
<dbReference type="RefSeq" id="WP_220111593.1">
    <property type="nucleotide sequence ID" value="NZ_JAHZST010000024.1"/>
</dbReference>
<dbReference type="Gene3D" id="3.30.429.10">
    <property type="entry name" value="Macrophage Migration Inhibitory Factor"/>
    <property type="match status" value="1"/>
</dbReference>
<dbReference type="EMBL" id="JAHZST010000024">
    <property type="protein sequence ID" value="MBW8186293.1"/>
    <property type="molecule type" value="Genomic_DNA"/>
</dbReference>
<accession>A0ABS7E9C1</accession>
<comment type="caution">
    <text evidence="1">The sequence shown here is derived from an EMBL/GenBank/DDBJ whole genome shotgun (WGS) entry which is preliminary data.</text>
</comment>
<proteinExistence type="predicted"/>